<comment type="similarity">
    <text evidence="2">Belongs to the AB hydrolase superfamily. Epoxide hydrolase family.</text>
</comment>
<keyword evidence="5" id="KW-1185">Reference proteome</keyword>
<evidence type="ECO:0000256" key="2">
    <source>
        <dbReference type="ARBA" id="ARBA00038334"/>
    </source>
</evidence>
<comment type="caution">
    <text evidence="4">The sequence shown here is derived from an EMBL/GenBank/DDBJ whole genome shotgun (WGS) entry which is preliminary data.</text>
</comment>
<dbReference type="Gene3D" id="3.40.50.1820">
    <property type="entry name" value="alpha/beta hydrolase"/>
    <property type="match status" value="1"/>
</dbReference>
<accession>A0A2R5G2G1</accession>
<dbReference type="Proteomes" id="UP000241890">
    <property type="component" value="Unassembled WGS sequence"/>
</dbReference>
<dbReference type="InterPro" id="IPR000639">
    <property type="entry name" value="Epox_hydrolase-like"/>
</dbReference>
<dbReference type="AlphaFoldDB" id="A0A2R5G2G1"/>
<dbReference type="GO" id="GO:0016787">
    <property type="term" value="F:hydrolase activity"/>
    <property type="evidence" value="ECO:0007669"/>
    <property type="project" value="UniProtKB-KW"/>
</dbReference>
<evidence type="ECO:0000256" key="1">
    <source>
        <dbReference type="ARBA" id="ARBA00022801"/>
    </source>
</evidence>
<keyword evidence="1 4" id="KW-0378">Hydrolase</keyword>
<proteinExistence type="inferred from homology"/>
<dbReference type="InterPro" id="IPR029058">
    <property type="entry name" value="AB_hydrolase_fold"/>
</dbReference>
<reference evidence="4 5" key="1">
    <citation type="submission" date="2017-12" db="EMBL/GenBank/DDBJ databases">
        <title>Sequencing, de novo assembly and annotation of complete genome of a new Thraustochytrid species, strain FCC1311.</title>
        <authorList>
            <person name="Sedici K."/>
            <person name="Godart F."/>
            <person name="Aiese Cigliano R."/>
            <person name="Sanseverino W."/>
            <person name="Barakat M."/>
            <person name="Ortet P."/>
            <person name="Marechal E."/>
            <person name="Cagnac O."/>
            <person name="Amato A."/>
        </authorList>
    </citation>
    <scope>NUCLEOTIDE SEQUENCE [LARGE SCALE GENOMIC DNA]</scope>
</reference>
<dbReference type="Pfam" id="PF00561">
    <property type="entry name" value="Abhydrolase_1"/>
    <property type="match status" value="1"/>
</dbReference>
<name>A0A2R5G2G1_9STRA</name>
<dbReference type="PRINTS" id="PR00412">
    <property type="entry name" value="EPOXHYDRLASE"/>
</dbReference>
<dbReference type="PANTHER" id="PTHR43329">
    <property type="entry name" value="EPOXIDE HYDROLASE"/>
    <property type="match status" value="1"/>
</dbReference>
<dbReference type="InterPro" id="IPR000073">
    <property type="entry name" value="AB_hydrolase_1"/>
</dbReference>
<feature type="domain" description="AB hydrolase-1" evidence="3">
    <location>
        <begin position="32"/>
        <end position="310"/>
    </location>
</feature>
<dbReference type="InParanoid" id="A0A2R5G2G1"/>
<gene>
    <name evidence="4" type="ORF">FCC1311_097661</name>
</gene>
<dbReference type="OrthoDB" id="408373at2759"/>
<dbReference type="EMBL" id="BEYU01000012">
    <property type="protein sequence ID" value="GBG25206.1"/>
    <property type="molecule type" value="Genomic_DNA"/>
</dbReference>
<evidence type="ECO:0000313" key="4">
    <source>
        <dbReference type="EMBL" id="GBG25206.1"/>
    </source>
</evidence>
<evidence type="ECO:0000259" key="3">
    <source>
        <dbReference type="Pfam" id="PF00561"/>
    </source>
</evidence>
<dbReference type="PRINTS" id="PR00111">
    <property type="entry name" value="ABHYDROLASE"/>
</dbReference>
<sequence length="339" mass="38523">MRAVHQMAPLRTGVDMHYVEALPPQTQRVRATVLCVHGFPDAWFGYRKQIPALAEAGYRVLVPDMRGYGATSVPREIEAYAMEEICKDIEALLDTLFIDKIVIVGHDWGGTCVWNFALHYPERILGLAAFCTPFFPWKPDNPWPRVKANENSRFNYQIWFQRAEAEQEFESDYGRAVRCMIRGTSQADIAATGEFATKPWRPTQDGGALANYPATVPRSEMLSEAEEHEYTQSFARSGFFGMLSWYRNVERNWVWNASTEGKKVNVPCLMVTAGRDATLPPSMTKHMPKWIDDLTQHNVPDAGHWVLQERPEACNKALLSWLDAKSSVIERSSQAKAHL</sequence>
<organism evidence="4 5">
    <name type="scientific">Hondaea fermentalgiana</name>
    <dbReference type="NCBI Taxonomy" id="2315210"/>
    <lineage>
        <taxon>Eukaryota</taxon>
        <taxon>Sar</taxon>
        <taxon>Stramenopiles</taxon>
        <taxon>Bigyra</taxon>
        <taxon>Labyrinthulomycetes</taxon>
        <taxon>Thraustochytrida</taxon>
        <taxon>Thraustochytriidae</taxon>
        <taxon>Hondaea</taxon>
    </lineage>
</organism>
<evidence type="ECO:0000313" key="5">
    <source>
        <dbReference type="Proteomes" id="UP000241890"/>
    </source>
</evidence>
<dbReference type="SUPFAM" id="SSF53474">
    <property type="entry name" value="alpha/beta-Hydrolases"/>
    <property type="match status" value="1"/>
</dbReference>
<protein>
    <submittedName>
        <fullName evidence="4">Bifunctional epoxide hydrolase 2</fullName>
    </submittedName>
</protein>